<feature type="compositionally biased region" description="Low complexity" evidence="5">
    <location>
        <begin position="147"/>
        <end position="157"/>
    </location>
</feature>
<keyword evidence="1" id="KW-0805">Transcription regulation</keyword>
<feature type="region of interest" description="Disordered" evidence="5">
    <location>
        <begin position="1"/>
        <end position="157"/>
    </location>
</feature>
<feature type="compositionally biased region" description="Polar residues" evidence="5">
    <location>
        <begin position="81"/>
        <end position="115"/>
    </location>
</feature>
<feature type="region of interest" description="Disordered" evidence="5">
    <location>
        <begin position="173"/>
        <end position="223"/>
    </location>
</feature>
<dbReference type="CDD" id="cd14690">
    <property type="entry name" value="bZIP_CREB1"/>
    <property type="match status" value="1"/>
</dbReference>
<evidence type="ECO:0000256" key="5">
    <source>
        <dbReference type="SAM" id="MobiDB-lite"/>
    </source>
</evidence>
<evidence type="ECO:0000256" key="4">
    <source>
        <dbReference type="SAM" id="Coils"/>
    </source>
</evidence>
<dbReference type="InterPro" id="IPR004827">
    <property type="entry name" value="bZIP"/>
</dbReference>
<feature type="compositionally biased region" description="Low complexity" evidence="5">
    <location>
        <begin position="1"/>
        <end position="17"/>
    </location>
</feature>
<dbReference type="InterPro" id="IPR000837">
    <property type="entry name" value="AP-1"/>
</dbReference>
<proteinExistence type="predicted"/>
<dbReference type="PRINTS" id="PR00041">
    <property type="entry name" value="LEUZIPPRCREB"/>
</dbReference>
<dbReference type="Proteomes" id="UP001479436">
    <property type="component" value="Unassembled WGS sequence"/>
</dbReference>
<feature type="compositionally biased region" description="Pro residues" evidence="5">
    <location>
        <begin position="129"/>
        <end position="138"/>
    </location>
</feature>
<evidence type="ECO:0000259" key="6">
    <source>
        <dbReference type="PROSITE" id="PS50217"/>
    </source>
</evidence>
<keyword evidence="2" id="KW-0238">DNA-binding</keyword>
<dbReference type="EMBL" id="JASJQH010000086">
    <property type="protein sequence ID" value="KAK9767304.1"/>
    <property type="molecule type" value="Genomic_DNA"/>
</dbReference>
<keyword evidence="8" id="KW-1185">Reference proteome</keyword>
<gene>
    <name evidence="7" type="ORF">K7432_003000</name>
</gene>
<dbReference type="PANTHER" id="PTHR23351:SF24">
    <property type="entry name" value="ACTIVATING TRANSCRIPTION FACTOR 3-RELATED"/>
    <property type="match status" value="1"/>
</dbReference>
<feature type="coiled-coil region" evidence="4">
    <location>
        <begin position="236"/>
        <end position="270"/>
    </location>
</feature>
<keyword evidence="4" id="KW-0175">Coiled coil</keyword>
<dbReference type="PROSITE" id="PS50217">
    <property type="entry name" value="BZIP"/>
    <property type="match status" value="1"/>
</dbReference>
<sequence>MTEQLSSNQSSYYFSQSTPDYPEDKPIMDHSPIPDTQHRRVASRRRKHHVSSIEDPTPSHTQPPLLPHDSQLPLFLPPPVTTSFSLPLTDASSISSPKPDQTSSPMDSLSFSGHSTHIHLPSPDMLTQLPPPAPPQHPPFLSMTNMTSSLPSAPPTALSLPIPASSSVLPIVPIPGPSSSPGPEVGNELHSSNQPGSPTEETSSTRGRSGMLRNLTSDERKQRRLLRNRLAAKECRKKKKAYVTELEEKVQRLEDENSRLKKEVEKLGAKLSSIT</sequence>
<protein>
    <recommendedName>
        <fullName evidence="6">BZIP domain-containing protein</fullName>
    </recommendedName>
</protein>
<evidence type="ECO:0000256" key="3">
    <source>
        <dbReference type="ARBA" id="ARBA00023163"/>
    </source>
</evidence>
<comment type="caution">
    <text evidence="7">The sequence shown here is derived from an EMBL/GenBank/DDBJ whole genome shotgun (WGS) entry which is preliminary data.</text>
</comment>
<dbReference type="PANTHER" id="PTHR23351">
    <property type="entry name" value="FOS TRANSCRIPTION FACTOR-RELATED"/>
    <property type="match status" value="1"/>
</dbReference>
<evidence type="ECO:0000256" key="1">
    <source>
        <dbReference type="ARBA" id="ARBA00023015"/>
    </source>
</evidence>
<keyword evidence="3" id="KW-0804">Transcription</keyword>
<accession>A0ABR2X0N3</accession>
<dbReference type="SUPFAM" id="SSF57959">
    <property type="entry name" value="Leucine zipper domain"/>
    <property type="match status" value="1"/>
</dbReference>
<feature type="domain" description="BZIP" evidence="6">
    <location>
        <begin position="218"/>
        <end position="275"/>
    </location>
</feature>
<evidence type="ECO:0000313" key="7">
    <source>
        <dbReference type="EMBL" id="KAK9767304.1"/>
    </source>
</evidence>
<dbReference type="SMART" id="SM00338">
    <property type="entry name" value="BRLZ"/>
    <property type="match status" value="1"/>
</dbReference>
<dbReference type="Gene3D" id="1.20.5.170">
    <property type="match status" value="1"/>
</dbReference>
<dbReference type="Pfam" id="PF00170">
    <property type="entry name" value="bZIP_1"/>
    <property type="match status" value="1"/>
</dbReference>
<organism evidence="7 8">
    <name type="scientific">Basidiobolus ranarum</name>
    <dbReference type="NCBI Taxonomy" id="34480"/>
    <lineage>
        <taxon>Eukaryota</taxon>
        <taxon>Fungi</taxon>
        <taxon>Fungi incertae sedis</taxon>
        <taxon>Zoopagomycota</taxon>
        <taxon>Entomophthoromycotina</taxon>
        <taxon>Basidiobolomycetes</taxon>
        <taxon>Basidiobolales</taxon>
        <taxon>Basidiobolaceae</taxon>
        <taxon>Basidiobolus</taxon>
    </lineage>
</organism>
<feature type="compositionally biased region" description="Basic residues" evidence="5">
    <location>
        <begin position="39"/>
        <end position="50"/>
    </location>
</feature>
<dbReference type="PROSITE" id="PS00036">
    <property type="entry name" value="BZIP_BASIC"/>
    <property type="match status" value="1"/>
</dbReference>
<evidence type="ECO:0000256" key="2">
    <source>
        <dbReference type="ARBA" id="ARBA00023125"/>
    </source>
</evidence>
<feature type="compositionally biased region" description="Polar residues" evidence="5">
    <location>
        <begin position="189"/>
        <end position="207"/>
    </location>
</feature>
<reference evidence="7 8" key="1">
    <citation type="submission" date="2023-04" db="EMBL/GenBank/DDBJ databases">
        <title>Genome of Basidiobolus ranarum AG-B5.</title>
        <authorList>
            <person name="Stajich J.E."/>
            <person name="Carter-House D."/>
            <person name="Gryganskyi A."/>
        </authorList>
    </citation>
    <scope>NUCLEOTIDE SEQUENCE [LARGE SCALE GENOMIC DNA]</scope>
    <source>
        <strain evidence="7 8">AG-B5</strain>
    </source>
</reference>
<name>A0ABR2X0N3_9FUNG</name>
<evidence type="ECO:0000313" key="8">
    <source>
        <dbReference type="Proteomes" id="UP001479436"/>
    </source>
</evidence>
<dbReference type="InterPro" id="IPR046347">
    <property type="entry name" value="bZIP_sf"/>
</dbReference>